<comment type="caution">
    <text evidence="5">The sequence shown here is derived from an EMBL/GenBank/DDBJ whole genome shotgun (WGS) entry which is preliminary data.</text>
</comment>
<dbReference type="RefSeq" id="WP_169235599.1">
    <property type="nucleotide sequence ID" value="NZ_JABBGI010000019.1"/>
</dbReference>
<dbReference type="InterPro" id="IPR026444">
    <property type="entry name" value="Secre_tail"/>
</dbReference>
<keyword evidence="6" id="KW-1185">Reference proteome</keyword>
<accession>A0A7Y0APF3</accession>
<dbReference type="EMBL" id="JABBGI010000019">
    <property type="protein sequence ID" value="NML71088.1"/>
    <property type="molecule type" value="Genomic_DNA"/>
</dbReference>
<evidence type="ECO:0000256" key="1">
    <source>
        <dbReference type="ARBA" id="ARBA00022729"/>
    </source>
</evidence>
<gene>
    <name evidence="5" type="ORF">HHL23_14965</name>
</gene>
<dbReference type="Pfam" id="PF23759">
    <property type="entry name" value="GBD_T9SS_assoc"/>
    <property type="match status" value="3"/>
</dbReference>
<feature type="signal peptide" evidence="2">
    <location>
        <begin position="1"/>
        <end position="22"/>
    </location>
</feature>
<feature type="domain" description="Secretion system C-terminal sorting" evidence="3">
    <location>
        <begin position="766"/>
        <end position="827"/>
    </location>
</feature>
<dbReference type="InterPro" id="IPR056600">
    <property type="entry name" value="GBD_T9SS_assoc"/>
</dbReference>
<feature type="chain" id="PRO_5031301018" evidence="2">
    <location>
        <begin position="23"/>
        <end position="835"/>
    </location>
</feature>
<keyword evidence="1 2" id="KW-0732">Signal</keyword>
<feature type="domain" description="T9SS-like galactose binding" evidence="4">
    <location>
        <begin position="29"/>
        <end position="156"/>
    </location>
</feature>
<evidence type="ECO:0000259" key="3">
    <source>
        <dbReference type="Pfam" id="PF18962"/>
    </source>
</evidence>
<feature type="domain" description="T9SS-like galactose binding" evidence="4">
    <location>
        <begin position="168"/>
        <end position="290"/>
    </location>
</feature>
<organism evidence="5 6">
    <name type="scientific">Chryseobacterium antibioticum</name>
    <dbReference type="NCBI Taxonomy" id="2728847"/>
    <lineage>
        <taxon>Bacteria</taxon>
        <taxon>Pseudomonadati</taxon>
        <taxon>Bacteroidota</taxon>
        <taxon>Flavobacteriia</taxon>
        <taxon>Flavobacteriales</taxon>
        <taxon>Weeksellaceae</taxon>
        <taxon>Chryseobacterium group</taxon>
        <taxon>Chryseobacterium</taxon>
    </lineage>
</organism>
<evidence type="ECO:0000259" key="4">
    <source>
        <dbReference type="Pfam" id="PF23759"/>
    </source>
</evidence>
<name>A0A7Y0APF3_9FLAO</name>
<dbReference type="Pfam" id="PF18962">
    <property type="entry name" value="Por_Secre_tail"/>
    <property type="match status" value="1"/>
</dbReference>
<feature type="domain" description="T9SS-like galactose binding" evidence="4">
    <location>
        <begin position="461"/>
        <end position="520"/>
    </location>
</feature>
<dbReference type="AlphaFoldDB" id="A0A7Y0APF3"/>
<reference evidence="5 6" key="1">
    <citation type="submission" date="2020-04" db="EMBL/GenBank/DDBJ databases">
        <title>Chryseobacterium sp. RP-3-3 sp. nov., isolated from Jeju soil.</title>
        <authorList>
            <person name="Dahal R.H."/>
        </authorList>
    </citation>
    <scope>NUCLEOTIDE SEQUENCE [LARGE SCALE GENOMIC DNA]</scope>
    <source>
        <strain evidence="5 6">RP-3-3</strain>
    </source>
</reference>
<dbReference type="Proteomes" id="UP000544054">
    <property type="component" value="Unassembled WGS sequence"/>
</dbReference>
<dbReference type="NCBIfam" id="TIGR04183">
    <property type="entry name" value="Por_Secre_tail"/>
    <property type="match status" value="1"/>
</dbReference>
<evidence type="ECO:0000313" key="5">
    <source>
        <dbReference type="EMBL" id="NML71088.1"/>
    </source>
</evidence>
<evidence type="ECO:0000313" key="6">
    <source>
        <dbReference type="Proteomes" id="UP000544054"/>
    </source>
</evidence>
<dbReference type="Gene3D" id="2.60.120.380">
    <property type="match status" value="1"/>
</dbReference>
<proteinExistence type="predicted"/>
<evidence type="ECO:0000256" key="2">
    <source>
        <dbReference type="SAM" id="SignalP"/>
    </source>
</evidence>
<protein>
    <submittedName>
        <fullName evidence="5">T9SS type A sorting domain-containing protein</fullName>
    </submittedName>
</protein>
<sequence>MKKLLNRLLLLLILTLNISISAQTFPPPTNDDCVNAIPLTVNGDMNCAVSSFGNTLGATSSGIPSTCFGNTDDDVWFSFVAVATSHTVSISNIVNTGSMTGSQYLSFQIMKGGCGALTDLLCCEWDFASLTNLTPGEKYYIRVYTTGSGMGSAASFKLCVGTHTPPPNDECANAISLSVNPDSNCGIVTSGTTLSATYSGMLTSPCTGSPDDDVWYKFTATANTHTLWLKNTVALSPYLSPKLYAQVFKGSCGSLVSTICITANDIASVMSGLNLGETYYVRVYSYGSTTPTILHAYTFDICIGTIAVPTPVNNDFVNATSLPINPDKNCVFTTSGTTYGASESVPSIVSPCTGSISNDVWYKFKATKTLHTIDFKNITSVGPMYSNYFAAGVYSGTLGNLTSIKCISISIMATGGGYYSSPTNLVGLTPGETYYIRVYASTTNMAHNFNICIGTPNAPVNDYCSNAIVVPVNPGTTCNLTVPGTTYDASESNPNLVGCNTTSNTFIDDDIWYKFTATQNVHGISLKNLTPVGNNLSEVWIKIYKGSDCGALVDFECTRQEMYNYDSIFGYVNSPWFVPGETYYIRIYTERSGPFAYTFDLCITSPLTNTICNNPISLAVADSFDAGAVTASNVGGIRSNPICSSYGSFYAWFKAVVPASGGMIIETAPVAGSPFVDSVITNSGRCGSTISFCNDNISPTNLFSRVILTGRVPGETILFAVASNGSVKPYNGIPNPKAGEFKISVYDPGNLLATDDVEVKGNNINVHPNPFTDVLNISKADLVKSVSVSDVSGRLVKTIDTPSSALHLGDLKQGLYFVTLNMKDGSKQMIKAIKK</sequence>